<dbReference type="InterPro" id="IPR027417">
    <property type="entry name" value="P-loop_NTPase"/>
</dbReference>
<evidence type="ECO:0000313" key="2">
    <source>
        <dbReference type="Proteomes" id="UP001190825"/>
    </source>
</evidence>
<comment type="caution">
    <text evidence="1">The sequence shown here is derived from an EMBL/GenBank/DDBJ whole genome shotgun (WGS) entry which is preliminary data.</text>
</comment>
<gene>
    <name evidence="1" type="ORF">BMJ33_18315</name>
</gene>
<dbReference type="SUPFAM" id="SSF48452">
    <property type="entry name" value="TPR-like"/>
    <property type="match status" value="1"/>
</dbReference>
<dbReference type="Gene3D" id="1.25.40.10">
    <property type="entry name" value="Tetratricopeptide repeat domain"/>
    <property type="match status" value="1"/>
</dbReference>
<sequence length="1363" mass="148192">MVIDHVMDTNPSITLLANDPAREAVDSMRGYSYQVLRSIEAWLDLGEGQVLFLEGAEDLDRIGSSAALVEQVKDTAGSGSITLRSPNVIAAIGNFWQHSERNLSTAIYFRYLTTSGIGRERGEDLPLPSPGIEIWEQVRRSPSEATSLAQAKVIQDFLATRDELPQSLLHFLKNAPVEAFISRIVEPFEWVTSQPGEAALRARLETRILELGEGRGITAASAGSVLAKLHMEAWANVTDKNRPPLRRGDFLRILDAAGQVGVPLPQLLALMKQLTGQAAEQTPVAHVDAAIVKPPRPPRRWLSRPRLESAMREALFGGTVLIHGSTGMGKTILASAAAQFSPALGWMDLRDLAQPAVGARLAYASRFVEEQSSAITIVLDDLDAGGDPRSLLAGLDRLTASLKAKKGGLLITSANRLPWRIAASVQLSDDRTFAAPSFEAEEISAYLVEAGCPAGDAETWSKIIFASTTGHPQLVDARIAALQQQSWPKPSIVEWLSPPSELVDVRAEARRMVSALPADERELLCRASLVIGRISRARLVAVGQISPPLAEPGNTIDRLTGPWLEVTDTSDLRVSPLLRNLGIDTHGQSWSTEMHGSIAWAWLADRSLSASDVSTLLMHAVLSRRVGPLLHILPSLLDAPDEVWRQIGETANLFVMIGVEEGKDLPFPGAMERAVFRILQLRIAEEADPGRLPAIIRRGLREADGRRSDDIGTSFFDFLFMWHALRLEIPEQEVETVVDVGLRFMRLAARIRDALATFGQEAREVAESWPDLTPIIVLSLLQAIPDVDRFVELLDAVERLERDDRRYLLPGASGDVDATTIALERLWLSELQKIPPDWARLVAVLDRTIEVAVDANVLALADAAAALLVRVTDEDLKNPEAALAAAESAAARLENSGRLMAAKAKVLWRSGEVEQALKIYDRILPTLSVQPSYLAGIFREAAIAAARAKSWPLCASRFGQAVSNLTEEDAVDRHVGFLFDLGLALHLAGDTPGAIETFGTAVNLLLDDGREMPPEPLLSIRQLGSQAMKFVLADLKGERGPGIGNPQSFVGAASAIDTLKWDDQQRPASLAMLVNQLLELELIVPADLASAKRHAEWIRNSSDSLTLATSGDNFTSLAIVTSDMTPLVSDTIRELSHLLYLASERDAGRDLFAQGKSDPPVQPLTDSTEIIFVYRFLAAIVKLMADGSIDDLPLRRWRADLPSDASYDRLRNFLSQVESVLFGPSDPGAQLLGTSPSWQIHAVVALGALGRDRTPAELIVAQSLAAHYLNQLPLATHVADPFSELVTRAWARLCDVPALLVTPKLSVPAIRQAIETTGPGWARTKAILLASLRAVPSGTARMVRDSINTLPDKGSVLKVLQIH</sequence>
<dbReference type="SUPFAM" id="SSF52540">
    <property type="entry name" value="P-loop containing nucleoside triphosphate hydrolases"/>
    <property type="match status" value="1"/>
</dbReference>
<protein>
    <recommendedName>
        <fullName evidence="3">AAA+ ATPase domain-containing protein</fullName>
    </recommendedName>
</protein>
<accession>A0ABX4TK15</accession>
<dbReference type="InterPro" id="IPR011990">
    <property type="entry name" value="TPR-like_helical_dom_sf"/>
</dbReference>
<keyword evidence="2" id="KW-1185">Reference proteome</keyword>
<dbReference type="Proteomes" id="UP001190825">
    <property type="component" value="Unassembled WGS sequence"/>
</dbReference>
<organism evidence="1 2">
    <name type="scientific">Sinorhizobium medicae</name>
    <dbReference type="NCBI Taxonomy" id="110321"/>
    <lineage>
        <taxon>Bacteria</taxon>
        <taxon>Pseudomonadati</taxon>
        <taxon>Pseudomonadota</taxon>
        <taxon>Alphaproteobacteria</taxon>
        <taxon>Hyphomicrobiales</taxon>
        <taxon>Rhizobiaceae</taxon>
        <taxon>Sinorhizobium/Ensifer group</taxon>
        <taxon>Sinorhizobium</taxon>
    </lineage>
</organism>
<name>A0ABX4TK15_9HYPH</name>
<proteinExistence type="predicted"/>
<evidence type="ECO:0008006" key="3">
    <source>
        <dbReference type="Google" id="ProtNLM"/>
    </source>
</evidence>
<reference evidence="1 2" key="1">
    <citation type="journal article" date="2018" name="FEMS Microbiol. Ecol.">
        <title>Co-invading symbiotic mutualists of Medicago polymorpha retain high ancestral diversity and contain diverse accessory genomes.</title>
        <authorList>
            <person name="Porter S.S."/>
            <person name="Faber-Hammond J.J."/>
            <person name="Friesen M.L."/>
        </authorList>
    </citation>
    <scope>NUCLEOTIDE SEQUENCE [LARGE SCALE GENOMIC DNA]</scope>
    <source>
        <strain evidence="1 2">Str16</strain>
    </source>
</reference>
<evidence type="ECO:0000313" key="1">
    <source>
        <dbReference type="EMBL" id="PLU01566.1"/>
    </source>
</evidence>
<dbReference type="EMBL" id="NBUC01000091">
    <property type="protein sequence ID" value="PLU01566.1"/>
    <property type="molecule type" value="Genomic_DNA"/>
</dbReference>